<reference evidence="2" key="1">
    <citation type="submission" date="2022-04" db="EMBL/GenBank/DDBJ databases">
        <title>Carnegiea gigantea Genome sequencing and assembly v2.</title>
        <authorList>
            <person name="Copetti D."/>
            <person name="Sanderson M.J."/>
            <person name="Burquez A."/>
            <person name="Wojciechowski M.F."/>
        </authorList>
    </citation>
    <scope>NUCLEOTIDE SEQUENCE</scope>
    <source>
        <strain evidence="2">SGP5-SGP5p</strain>
        <tissue evidence="2">Aerial part</tissue>
    </source>
</reference>
<sequence length="182" mass="21549">MEMGLSTKRKLVFKEFFGDLLMILLSFRDNCYICAIVLYVQYAHKVWLQLGKRFYLSNGLRKYILNREVYFLKQDEVSVFDYHTKIKCIWEELGSIIDLPHIIEMNDQIVACLRALVRQQEESSASFSEDLGEKCSNCGNKGHENDKFWEIIGYPSWHPRIKKFPQKKPNKEGSRNQRFNKP</sequence>
<dbReference type="OrthoDB" id="5544992at2759"/>
<proteinExistence type="predicted"/>
<name>A0A9Q1Q978_9CARY</name>
<gene>
    <name evidence="2" type="ORF">Cgig2_033876</name>
</gene>
<comment type="caution">
    <text evidence="2">The sequence shown here is derived from an EMBL/GenBank/DDBJ whole genome shotgun (WGS) entry which is preliminary data.</text>
</comment>
<evidence type="ECO:0000256" key="1">
    <source>
        <dbReference type="SAM" id="MobiDB-lite"/>
    </source>
</evidence>
<feature type="compositionally biased region" description="Basic residues" evidence="1">
    <location>
        <begin position="159"/>
        <end position="168"/>
    </location>
</feature>
<dbReference type="Proteomes" id="UP001153076">
    <property type="component" value="Unassembled WGS sequence"/>
</dbReference>
<feature type="region of interest" description="Disordered" evidence="1">
    <location>
        <begin position="159"/>
        <end position="182"/>
    </location>
</feature>
<evidence type="ECO:0000313" key="2">
    <source>
        <dbReference type="EMBL" id="KAJ8432871.1"/>
    </source>
</evidence>
<evidence type="ECO:0008006" key="4">
    <source>
        <dbReference type="Google" id="ProtNLM"/>
    </source>
</evidence>
<protein>
    <recommendedName>
        <fullName evidence="4">Retrotransposon gag domain-containing protein</fullName>
    </recommendedName>
</protein>
<dbReference type="EMBL" id="JAKOGI010000578">
    <property type="protein sequence ID" value="KAJ8432871.1"/>
    <property type="molecule type" value="Genomic_DNA"/>
</dbReference>
<dbReference type="PANTHER" id="PTHR34222:SF97">
    <property type="entry name" value="CATALYTIC REGION, PUTATIVE-RELATED"/>
    <property type="match status" value="1"/>
</dbReference>
<organism evidence="2 3">
    <name type="scientific">Carnegiea gigantea</name>
    <dbReference type="NCBI Taxonomy" id="171969"/>
    <lineage>
        <taxon>Eukaryota</taxon>
        <taxon>Viridiplantae</taxon>
        <taxon>Streptophyta</taxon>
        <taxon>Embryophyta</taxon>
        <taxon>Tracheophyta</taxon>
        <taxon>Spermatophyta</taxon>
        <taxon>Magnoliopsida</taxon>
        <taxon>eudicotyledons</taxon>
        <taxon>Gunneridae</taxon>
        <taxon>Pentapetalae</taxon>
        <taxon>Caryophyllales</taxon>
        <taxon>Cactineae</taxon>
        <taxon>Cactaceae</taxon>
        <taxon>Cactoideae</taxon>
        <taxon>Echinocereeae</taxon>
        <taxon>Carnegiea</taxon>
    </lineage>
</organism>
<evidence type="ECO:0000313" key="3">
    <source>
        <dbReference type="Proteomes" id="UP001153076"/>
    </source>
</evidence>
<accession>A0A9Q1Q978</accession>
<dbReference type="PANTHER" id="PTHR34222">
    <property type="entry name" value="GAG_PRE-INTEGRS DOMAIN-CONTAINING PROTEIN"/>
    <property type="match status" value="1"/>
</dbReference>
<dbReference type="AlphaFoldDB" id="A0A9Q1Q978"/>
<keyword evidence="3" id="KW-1185">Reference proteome</keyword>